<dbReference type="EMBL" id="JBHUNA010000007">
    <property type="protein sequence ID" value="MFD2760290.1"/>
    <property type="molecule type" value="Genomic_DNA"/>
</dbReference>
<feature type="transmembrane region" description="Helical" evidence="8">
    <location>
        <begin position="7"/>
        <end position="26"/>
    </location>
</feature>
<evidence type="ECO:0000256" key="7">
    <source>
        <dbReference type="ARBA" id="ARBA00023136"/>
    </source>
</evidence>
<comment type="caution">
    <text evidence="10">The sequence shown here is derived from an EMBL/GenBank/DDBJ whole genome shotgun (WGS) entry which is preliminary data.</text>
</comment>
<gene>
    <name evidence="10" type="ORF">ACFSUO_04780</name>
</gene>
<evidence type="ECO:0000313" key="11">
    <source>
        <dbReference type="Proteomes" id="UP001597502"/>
    </source>
</evidence>
<feature type="transmembrane region" description="Helical" evidence="8">
    <location>
        <begin position="196"/>
        <end position="215"/>
    </location>
</feature>
<feature type="domain" description="Major facilitator superfamily (MFS) profile" evidence="9">
    <location>
        <begin position="10"/>
        <end position="462"/>
    </location>
</feature>
<evidence type="ECO:0000256" key="5">
    <source>
        <dbReference type="ARBA" id="ARBA00022692"/>
    </source>
</evidence>
<evidence type="ECO:0000256" key="4">
    <source>
        <dbReference type="ARBA" id="ARBA00022475"/>
    </source>
</evidence>
<dbReference type="SUPFAM" id="SSF103473">
    <property type="entry name" value="MFS general substrate transporter"/>
    <property type="match status" value="1"/>
</dbReference>
<name>A0ABW5V3L6_9BACI</name>
<comment type="similarity">
    <text evidence="2">Belongs to the major facilitator superfamily. EmrB family.</text>
</comment>
<dbReference type="InterPro" id="IPR020846">
    <property type="entry name" value="MFS_dom"/>
</dbReference>
<dbReference type="NCBIfam" id="TIGR00711">
    <property type="entry name" value="efflux_EmrB"/>
    <property type="match status" value="1"/>
</dbReference>
<feature type="transmembrane region" description="Helical" evidence="8">
    <location>
        <begin position="329"/>
        <end position="347"/>
    </location>
</feature>
<keyword evidence="7 8" id="KW-0472">Membrane</keyword>
<feature type="transmembrane region" description="Helical" evidence="8">
    <location>
        <begin position="266"/>
        <end position="289"/>
    </location>
</feature>
<dbReference type="CDD" id="cd17503">
    <property type="entry name" value="MFS_LmrB_MDR_like"/>
    <property type="match status" value="1"/>
</dbReference>
<dbReference type="Gene3D" id="1.20.1250.20">
    <property type="entry name" value="MFS general substrate transporter like domains"/>
    <property type="match status" value="1"/>
</dbReference>
<dbReference type="RefSeq" id="WP_382391615.1">
    <property type="nucleotide sequence ID" value="NZ_JBHUNA010000007.1"/>
</dbReference>
<accession>A0ABW5V3L6</accession>
<dbReference type="PANTHER" id="PTHR42718">
    <property type="entry name" value="MAJOR FACILITATOR SUPERFAMILY MULTIDRUG TRANSPORTER MFSC"/>
    <property type="match status" value="1"/>
</dbReference>
<organism evidence="10 11">
    <name type="scientific">Lentibacillus juripiscarius</name>
    <dbReference type="NCBI Taxonomy" id="257446"/>
    <lineage>
        <taxon>Bacteria</taxon>
        <taxon>Bacillati</taxon>
        <taxon>Bacillota</taxon>
        <taxon>Bacilli</taxon>
        <taxon>Bacillales</taxon>
        <taxon>Bacillaceae</taxon>
        <taxon>Lentibacillus</taxon>
    </lineage>
</organism>
<feature type="transmembrane region" description="Helical" evidence="8">
    <location>
        <begin position="135"/>
        <end position="157"/>
    </location>
</feature>
<reference evidence="11" key="1">
    <citation type="journal article" date="2019" name="Int. J. Syst. Evol. Microbiol.">
        <title>The Global Catalogue of Microorganisms (GCM) 10K type strain sequencing project: providing services to taxonomists for standard genome sequencing and annotation.</title>
        <authorList>
            <consortium name="The Broad Institute Genomics Platform"/>
            <consortium name="The Broad Institute Genome Sequencing Center for Infectious Disease"/>
            <person name="Wu L."/>
            <person name="Ma J."/>
        </authorList>
    </citation>
    <scope>NUCLEOTIDE SEQUENCE [LARGE SCALE GENOMIC DNA]</scope>
    <source>
        <strain evidence="11">TISTR 1535</strain>
    </source>
</reference>
<evidence type="ECO:0000259" key="9">
    <source>
        <dbReference type="PROSITE" id="PS50850"/>
    </source>
</evidence>
<dbReference type="PROSITE" id="PS50850">
    <property type="entry name" value="MFS"/>
    <property type="match status" value="1"/>
</dbReference>
<evidence type="ECO:0000256" key="1">
    <source>
        <dbReference type="ARBA" id="ARBA00004651"/>
    </source>
</evidence>
<feature type="transmembrane region" description="Helical" evidence="8">
    <location>
        <begin position="46"/>
        <end position="64"/>
    </location>
</feature>
<feature type="transmembrane region" description="Helical" evidence="8">
    <location>
        <begin position="301"/>
        <end position="322"/>
    </location>
</feature>
<keyword evidence="5 8" id="KW-0812">Transmembrane</keyword>
<dbReference type="InterPro" id="IPR036259">
    <property type="entry name" value="MFS_trans_sf"/>
</dbReference>
<evidence type="ECO:0000256" key="3">
    <source>
        <dbReference type="ARBA" id="ARBA00022448"/>
    </source>
</evidence>
<dbReference type="Proteomes" id="UP001597502">
    <property type="component" value="Unassembled WGS sequence"/>
</dbReference>
<dbReference type="Gene3D" id="1.20.1720.10">
    <property type="entry name" value="Multidrug resistance protein D"/>
    <property type="match status" value="1"/>
</dbReference>
<sequence>MRKIDPKWLVVMSVLFGTFTVILNNSMLNPTLPTFMDLFEADAVQVSWLLTIFMVSMGMTMPLTGYLGDRFGKKRIYIIGLVIFTAGSVMGALSVSLPMIIMSRFVQGTAGGLMMPIAMALIFNAFPKGERGTAVGIYGIAAMVAPAIGPTVGGVVIEYFEWPFLFLFNLPFAITGIFFCIRYLKPTEKNPDLKFDLPGFLLITAGVGSILYALGRGSTLELMLSPISLGCIATGVILIIIFVRYELKQEQPLLNLSIFKIPTYSVSIAMTATASIGLFSGIFLLPLLIQEVYGLSEVQTGLLFLPSALMSGVFMTMGGRLLDKKGPKYVVPVGLLLLGGFTLALGFNTMSTSFWFILIMHCLRGAGLGMCNMPATTAGMNAIPDQQVAQGSAMNNVIRQIFSSFGIVFFSIYYEVRRAQLFATAMETDQATLQTLNEAFMIAGVFILLMIPVSFVMKGTEELKRSSASA</sequence>
<proteinExistence type="inferred from homology"/>
<feature type="transmembrane region" description="Helical" evidence="8">
    <location>
        <begin position="105"/>
        <end position="123"/>
    </location>
</feature>
<dbReference type="InterPro" id="IPR004638">
    <property type="entry name" value="EmrB-like"/>
</dbReference>
<dbReference type="PRINTS" id="PR01036">
    <property type="entry name" value="TCRTETB"/>
</dbReference>
<keyword evidence="3" id="KW-0813">Transport</keyword>
<feature type="transmembrane region" description="Helical" evidence="8">
    <location>
        <begin position="227"/>
        <end position="245"/>
    </location>
</feature>
<feature type="transmembrane region" description="Helical" evidence="8">
    <location>
        <begin position="439"/>
        <end position="457"/>
    </location>
</feature>
<feature type="transmembrane region" description="Helical" evidence="8">
    <location>
        <begin position="76"/>
        <end position="99"/>
    </location>
</feature>
<dbReference type="InterPro" id="IPR011701">
    <property type="entry name" value="MFS"/>
</dbReference>
<evidence type="ECO:0000256" key="6">
    <source>
        <dbReference type="ARBA" id="ARBA00022989"/>
    </source>
</evidence>
<keyword evidence="4" id="KW-1003">Cell membrane</keyword>
<feature type="transmembrane region" description="Helical" evidence="8">
    <location>
        <begin position="396"/>
        <end position="414"/>
    </location>
</feature>
<evidence type="ECO:0000256" key="8">
    <source>
        <dbReference type="SAM" id="Phobius"/>
    </source>
</evidence>
<feature type="transmembrane region" description="Helical" evidence="8">
    <location>
        <begin position="163"/>
        <end position="184"/>
    </location>
</feature>
<dbReference type="Pfam" id="PF07690">
    <property type="entry name" value="MFS_1"/>
    <property type="match status" value="1"/>
</dbReference>
<keyword evidence="6 8" id="KW-1133">Transmembrane helix</keyword>
<keyword evidence="11" id="KW-1185">Reference proteome</keyword>
<evidence type="ECO:0000313" key="10">
    <source>
        <dbReference type="EMBL" id="MFD2760290.1"/>
    </source>
</evidence>
<protein>
    <submittedName>
        <fullName evidence="10">MDR family MFS transporter</fullName>
    </submittedName>
</protein>
<evidence type="ECO:0000256" key="2">
    <source>
        <dbReference type="ARBA" id="ARBA00008537"/>
    </source>
</evidence>
<comment type="subcellular location">
    <subcellularLocation>
        <location evidence="1">Cell membrane</location>
        <topology evidence="1">Multi-pass membrane protein</topology>
    </subcellularLocation>
</comment>
<dbReference type="PANTHER" id="PTHR42718:SF9">
    <property type="entry name" value="MAJOR FACILITATOR SUPERFAMILY MULTIDRUG TRANSPORTER MFSC"/>
    <property type="match status" value="1"/>
</dbReference>